<gene>
    <name evidence="2" type="ORF">MOMUL_12910</name>
</gene>
<keyword evidence="2" id="KW-0540">Nuclease</keyword>
<proteinExistence type="predicted"/>
<dbReference type="GO" id="GO:0004519">
    <property type="term" value="F:endonuclease activity"/>
    <property type="evidence" value="ECO:0007669"/>
    <property type="project" value="UniProtKB-KW"/>
</dbReference>
<evidence type="ECO:0000313" key="2">
    <source>
        <dbReference type="EMBL" id="KYH32689.1"/>
    </source>
</evidence>
<keyword evidence="3" id="KW-1185">Reference proteome</keyword>
<dbReference type="OrthoDB" id="2351986at2"/>
<dbReference type="PATRIC" id="fig|1122241.3.peg.1355"/>
<keyword evidence="2" id="KW-0378">Hydrolase</keyword>
<name>A0A151AYF8_9FIRM</name>
<feature type="domain" description="Homing endonuclease LAGLIDADG" evidence="1">
    <location>
        <begin position="78"/>
        <end position="229"/>
    </location>
</feature>
<reference evidence="2 3" key="1">
    <citation type="submission" date="2016-02" db="EMBL/GenBank/DDBJ databases">
        <title>Genome sequence of Moorella mulderi DSM 14980.</title>
        <authorList>
            <person name="Poehlein A."/>
            <person name="Daniel R."/>
        </authorList>
    </citation>
    <scope>NUCLEOTIDE SEQUENCE [LARGE SCALE GENOMIC DNA]</scope>
    <source>
        <strain evidence="2 3">DSM 14980</strain>
    </source>
</reference>
<dbReference type="Gene3D" id="3.10.28.10">
    <property type="entry name" value="Homing endonucleases"/>
    <property type="match status" value="2"/>
</dbReference>
<sequence length="295" mass="34358">MKSELLNIIKERYPDSDNKYLAVELGISISTLKKIASQHKIRKSPEYWQRQHQDLLRAKEEKYLAAIPAIRLTEEEKAILVGSILGDGTLSYAPRSRNAYYREHFGEAQRDYREWKQKKLQRLGFRITRDNHLRGPSHPVFSQLYTAFFKDGQKIITTHNLKLFTSPLALACLFFDDGTLVINYSRNGNKIYLIPRITLYTMSFTREENLLLARHIEETFKLRFNLKKVPYGKGWCLDTGKIPDVYHMIEMIKPFGLEIASMKVKVSLMHLLAAKEAQLYRELGDHIIVKWPALA</sequence>
<dbReference type="InterPro" id="IPR027434">
    <property type="entry name" value="Homing_endonucl"/>
</dbReference>
<keyword evidence="2" id="KW-0255">Endonuclease</keyword>
<evidence type="ECO:0000259" key="1">
    <source>
        <dbReference type="Pfam" id="PF03161"/>
    </source>
</evidence>
<evidence type="ECO:0000313" key="3">
    <source>
        <dbReference type="Proteomes" id="UP000075670"/>
    </source>
</evidence>
<dbReference type="RefSeq" id="WP_062282990.1">
    <property type="nucleotide sequence ID" value="NZ_LTBC01000003.1"/>
</dbReference>
<dbReference type="SUPFAM" id="SSF55608">
    <property type="entry name" value="Homing endonucleases"/>
    <property type="match status" value="1"/>
</dbReference>
<comment type="caution">
    <text evidence="2">The sequence shown here is derived from an EMBL/GenBank/DDBJ whole genome shotgun (WGS) entry which is preliminary data.</text>
</comment>
<dbReference type="Proteomes" id="UP000075670">
    <property type="component" value="Unassembled WGS sequence"/>
</dbReference>
<dbReference type="EMBL" id="LTBC01000003">
    <property type="protein sequence ID" value="KYH32689.1"/>
    <property type="molecule type" value="Genomic_DNA"/>
</dbReference>
<dbReference type="AlphaFoldDB" id="A0A151AYF8"/>
<dbReference type="InterPro" id="IPR004860">
    <property type="entry name" value="LAGLIDADG_dom"/>
</dbReference>
<dbReference type="Pfam" id="PF03161">
    <property type="entry name" value="LAGLIDADG_2"/>
    <property type="match status" value="1"/>
</dbReference>
<accession>A0A151AYF8</accession>
<organism evidence="2 3">
    <name type="scientific">Moorella mulderi DSM 14980</name>
    <dbReference type="NCBI Taxonomy" id="1122241"/>
    <lineage>
        <taxon>Bacteria</taxon>
        <taxon>Bacillati</taxon>
        <taxon>Bacillota</taxon>
        <taxon>Clostridia</taxon>
        <taxon>Neomoorellales</taxon>
        <taxon>Neomoorellaceae</taxon>
        <taxon>Neomoorella</taxon>
    </lineage>
</organism>
<protein>
    <submittedName>
        <fullName evidence="2">LAGLIDADG DNA endonuclease family protein</fullName>
    </submittedName>
</protein>